<reference evidence="3 4" key="1">
    <citation type="submission" date="2020-02" db="EMBL/GenBank/DDBJ databases">
        <title>Draft genome sequence of two Spirosoma agri KCTC 52727 and Spirosoma terrae KCTC 52035.</title>
        <authorList>
            <person name="Rojas J."/>
            <person name="Ambika Manirajan B."/>
            <person name="Ratering S."/>
            <person name="Suarez C."/>
            <person name="Schnell S."/>
        </authorList>
    </citation>
    <scope>NUCLEOTIDE SEQUENCE [LARGE SCALE GENOMIC DNA]</scope>
    <source>
        <strain evidence="3 4">KCTC 52727</strain>
    </source>
</reference>
<evidence type="ECO:0000313" key="3">
    <source>
        <dbReference type="EMBL" id="NEU70047.1"/>
    </source>
</evidence>
<dbReference type="EMBL" id="JAAGNZ010000003">
    <property type="protein sequence ID" value="NEU70047.1"/>
    <property type="molecule type" value="Genomic_DNA"/>
</dbReference>
<feature type="domain" description="Tail specific protease" evidence="2">
    <location>
        <begin position="254"/>
        <end position="426"/>
    </location>
</feature>
<feature type="chain" id="PRO_5026772478" description="Tail specific protease domain-containing protein" evidence="1">
    <location>
        <begin position="20"/>
        <end position="451"/>
    </location>
</feature>
<keyword evidence="1" id="KW-0732">Signal</keyword>
<keyword evidence="4" id="KW-1185">Reference proteome</keyword>
<dbReference type="AlphaFoldDB" id="A0A6M0IQ57"/>
<name>A0A6M0IQ57_9BACT</name>
<proteinExistence type="predicted"/>
<comment type="caution">
    <text evidence="3">The sequence shown here is derived from an EMBL/GenBank/DDBJ whole genome shotgun (WGS) entry which is preliminary data.</text>
</comment>
<dbReference type="RefSeq" id="WP_164043176.1">
    <property type="nucleotide sequence ID" value="NZ_JAAGNZ010000003.1"/>
</dbReference>
<dbReference type="GO" id="GO:0008236">
    <property type="term" value="F:serine-type peptidase activity"/>
    <property type="evidence" value="ECO:0007669"/>
    <property type="project" value="InterPro"/>
</dbReference>
<sequence length="451" mass="50728">MKHLFVILSLVVISTWGHAQQIDSCSCQANLNALIQVAKSRYAGFEDKTASKALNQYNQLRQNLEQQSRLTSPSACLTILEKYVAFFKDDHFTIHYTDQAAASRRPVKAKESPDQINRYLLANQARLSPIEGTWRDIDDLYSVTICRDQKDPNHYTGSIASTKVTNWQAGLVKFSLKQMPSKRFEAVYYFRDFTPANYTASVQGDIIKFSGFGGHWIRTVAKFDESAQLARTVNLLTQQRQLPNLSFKFIDANFCYLKLNSFQVADSAFNTVLLQHQQAISRTPHLIIDLRGNAGGCCSLDSWGEFIRLIYTQPIIDAGVTEKVDGKLISYPGRTVRRDSVAKMPQQIALLIDSGGASSAELLLEYARQSQKVTLFGSPTSGTMDYGTVRPYRLGCGLYEGYVATVRSDWTLHGKIDETGYQPDVVIGDDQFDWVRVVIDYYAGKPVLKNR</sequence>
<evidence type="ECO:0000259" key="2">
    <source>
        <dbReference type="Pfam" id="PF03572"/>
    </source>
</evidence>
<dbReference type="InterPro" id="IPR029045">
    <property type="entry name" value="ClpP/crotonase-like_dom_sf"/>
</dbReference>
<dbReference type="Pfam" id="PF03572">
    <property type="entry name" value="Peptidase_S41"/>
    <property type="match status" value="1"/>
</dbReference>
<feature type="signal peptide" evidence="1">
    <location>
        <begin position="1"/>
        <end position="19"/>
    </location>
</feature>
<gene>
    <name evidence="3" type="ORF">GK091_24425</name>
</gene>
<protein>
    <recommendedName>
        <fullName evidence="2">Tail specific protease domain-containing protein</fullName>
    </recommendedName>
</protein>
<dbReference type="Proteomes" id="UP000477386">
    <property type="component" value="Unassembled WGS sequence"/>
</dbReference>
<dbReference type="InterPro" id="IPR005151">
    <property type="entry name" value="Tail-specific_protease"/>
</dbReference>
<dbReference type="GO" id="GO:0006508">
    <property type="term" value="P:proteolysis"/>
    <property type="evidence" value="ECO:0007669"/>
    <property type="project" value="InterPro"/>
</dbReference>
<evidence type="ECO:0000313" key="4">
    <source>
        <dbReference type="Proteomes" id="UP000477386"/>
    </source>
</evidence>
<dbReference type="Gene3D" id="3.90.226.10">
    <property type="entry name" value="2-enoyl-CoA Hydratase, Chain A, domain 1"/>
    <property type="match status" value="1"/>
</dbReference>
<evidence type="ECO:0000256" key="1">
    <source>
        <dbReference type="SAM" id="SignalP"/>
    </source>
</evidence>
<accession>A0A6M0IQ57</accession>
<organism evidence="3 4">
    <name type="scientific">Spirosoma agri</name>
    <dbReference type="NCBI Taxonomy" id="1987381"/>
    <lineage>
        <taxon>Bacteria</taxon>
        <taxon>Pseudomonadati</taxon>
        <taxon>Bacteroidota</taxon>
        <taxon>Cytophagia</taxon>
        <taxon>Cytophagales</taxon>
        <taxon>Cytophagaceae</taxon>
        <taxon>Spirosoma</taxon>
    </lineage>
</organism>
<dbReference type="SUPFAM" id="SSF52096">
    <property type="entry name" value="ClpP/crotonase"/>
    <property type="match status" value="1"/>
</dbReference>